<reference evidence="1" key="1">
    <citation type="journal article" date="2023" name="Science">
        <title>Genome structures resolve the early diversification of teleost fishes.</title>
        <authorList>
            <person name="Parey E."/>
            <person name="Louis A."/>
            <person name="Montfort J."/>
            <person name="Bouchez O."/>
            <person name="Roques C."/>
            <person name="Iampietro C."/>
            <person name="Lluch J."/>
            <person name="Castinel A."/>
            <person name="Donnadieu C."/>
            <person name="Desvignes T."/>
            <person name="Floi Bucao C."/>
            <person name="Jouanno E."/>
            <person name="Wen M."/>
            <person name="Mejri S."/>
            <person name="Dirks R."/>
            <person name="Jansen H."/>
            <person name="Henkel C."/>
            <person name="Chen W.J."/>
            <person name="Zahm M."/>
            <person name="Cabau C."/>
            <person name="Klopp C."/>
            <person name="Thompson A.W."/>
            <person name="Robinson-Rechavi M."/>
            <person name="Braasch I."/>
            <person name="Lecointre G."/>
            <person name="Bobe J."/>
            <person name="Postlethwait J.H."/>
            <person name="Berthelot C."/>
            <person name="Roest Crollius H."/>
            <person name="Guiguen Y."/>
        </authorList>
    </citation>
    <scope>NUCLEOTIDE SEQUENCE</scope>
    <source>
        <strain evidence="1">NC1722</strain>
    </source>
</reference>
<proteinExistence type="predicted"/>
<accession>A0AAD7RG63</accession>
<keyword evidence="2" id="KW-1185">Reference proteome</keyword>
<sequence>MALVARRWQFQWRHQRSCSPPCPGLWWRSPGRGPCLLTTLDLATPAEWGDSPSLAGEGMAEWVTTPTRKRASSGDHECPRGHRSAPAIPLGNHYEVLVGSEVGVDMDVELGSLSSFLDRVGDVDCGYAELFSRRACDPAVETYLLDCISARLGVEEVRSMEADVTLEEVREALLSLRDGRAPGHDGLPKEFYAAFWHLLGRGALSASMRKGILVLLYKGGDQTELGNWRPLTLLTTDCKVLAKVATAHLRRVMGGLVSQDQTCGVPGRLGFGARLSVEGLAGECQTAHLVPRSSVCRERLFGEQSGGDNQHNGGHCCCSAACVRLSLYTEVLLRCHSLRSF</sequence>
<dbReference type="EMBL" id="JAINUG010000328">
    <property type="protein sequence ID" value="KAJ8378179.1"/>
    <property type="molecule type" value="Genomic_DNA"/>
</dbReference>
<gene>
    <name evidence="1" type="ORF">AAFF_G00245270</name>
</gene>
<dbReference type="AlphaFoldDB" id="A0AAD7RG63"/>
<dbReference type="PANTHER" id="PTHR19446">
    <property type="entry name" value="REVERSE TRANSCRIPTASES"/>
    <property type="match status" value="1"/>
</dbReference>
<dbReference type="Proteomes" id="UP001221898">
    <property type="component" value="Unassembled WGS sequence"/>
</dbReference>
<evidence type="ECO:0000313" key="2">
    <source>
        <dbReference type="Proteomes" id="UP001221898"/>
    </source>
</evidence>
<evidence type="ECO:0000313" key="1">
    <source>
        <dbReference type="EMBL" id="KAJ8378179.1"/>
    </source>
</evidence>
<protein>
    <submittedName>
        <fullName evidence="1">Uncharacterized protein</fullName>
    </submittedName>
</protein>
<organism evidence="1 2">
    <name type="scientific">Aldrovandia affinis</name>
    <dbReference type="NCBI Taxonomy" id="143900"/>
    <lineage>
        <taxon>Eukaryota</taxon>
        <taxon>Metazoa</taxon>
        <taxon>Chordata</taxon>
        <taxon>Craniata</taxon>
        <taxon>Vertebrata</taxon>
        <taxon>Euteleostomi</taxon>
        <taxon>Actinopterygii</taxon>
        <taxon>Neopterygii</taxon>
        <taxon>Teleostei</taxon>
        <taxon>Notacanthiformes</taxon>
        <taxon>Halosauridae</taxon>
        <taxon>Aldrovandia</taxon>
    </lineage>
</organism>
<name>A0AAD7RG63_9TELE</name>
<comment type="caution">
    <text evidence="1">The sequence shown here is derived from an EMBL/GenBank/DDBJ whole genome shotgun (WGS) entry which is preliminary data.</text>
</comment>